<evidence type="ECO:0000256" key="8">
    <source>
        <dbReference type="SAM" id="MobiDB-lite"/>
    </source>
</evidence>
<evidence type="ECO:0000256" key="1">
    <source>
        <dbReference type="ARBA" id="ARBA00009283"/>
    </source>
</evidence>
<comment type="similarity">
    <text evidence="1 7">Belongs to the GDA1/CD39 NTPase family.</text>
</comment>
<evidence type="ECO:0000313" key="11">
    <source>
        <dbReference type="Proteomes" id="UP000242474"/>
    </source>
</evidence>
<keyword evidence="6" id="KW-0547">Nucleotide-binding</keyword>
<evidence type="ECO:0000256" key="5">
    <source>
        <dbReference type="PIRSR" id="PIRSR600407-1"/>
    </source>
</evidence>
<comment type="function">
    <text evidence="3">After transfer of sugars to endogenous macromolecular acceptors, the enzyme converts nucleoside diphosphates to nucleoside monophosphates which in turn exit the Golgi lumen in a coupled antiporter reaction, allowing entry of additional nucleotide sugar from the cytosol.</text>
</comment>
<dbReference type="Pfam" id="PF01150">
    <property type="entry name" value="GDA1_CD39"/>
    <property type="match status" value="1"/>
</dbReference>
<keyword evidence="2 7" id="KW-0378">Hydrolase</keyword>
<evidence type="ECO:0000256" key="7">
    <source>
        <dbReference type="RuleBase" id="RU003833"/>
    </source>
</evidence>
<evidence type="ECO:0000256" key="4">
    <source>
        <dbReference type="ARBA" id="ARBA00038903"/>
    </source>
</evidence>
<dbReference type="GO" id="GO:0009134">
    <property type="term" value="P:nucleoside diphosphate catabolic process"/>
    <property type="evidence" value="ECO:0007669"/>
    <property type="project" value="TreeGrafter"/>
</dbReference>
<dbReference type="Proteomes" id="UP000242474">
    <property type="component" value="Unassembled WGS sequence"/>
</dbReference>
<dbReference type="EC" id="3.6.1.42" evidence="4"/>
<dbReference type="GO" id="GO:0005794">
    <property type="term" value="C:Golgi apparatus"/>
    <property type="evidence" value="ECO:0007669"/>
    <property type="project" value="TreeGrafter"/>
</dbReference>
<dbReference type="GO" id="GO:0045134">
    <property type="term" value="F:UDP phosphatase activity"/>
    <property type="evidence" value="ECO:0007669"/>
    <property type="project" value="TreeGrafter"/>
</dbReference>
<protein>
    <recommendedName>
        <fullName evidence="4">guanosine-diphosphatase</fullName>
        <ecNumber evidence="4">3.6.1.42</ecNumber>
    </recommendedName>
</protein>
<keyword evidence="9" id="KW-0812">Transmembrane</keyword>
<proteinExistence type="inferred from homology"/>
<keyword evidence="11" id="KW-1185">Reference proteome</keyword>
<dbReference type="PANTHER" id="PTHR11782">
    <property type="entry name" value="ADENOSINE/GUANOSINE DIPHOSPHATASE"/>
    <property type="match status" value="1"/>
</dbReference>
<keyword evidence="9" id="KW-1133">Transmembrane helix</keyword>
<dbReference type="Gene3D" id="3.30.420.150">
    <property type="entry name" value="Exopolyphosphatase. Domain 2"/>
    <property type="match status" value="1"/>
</dbReference>
<dbReference type="CDD" id="cd24040">
    <property type="entry name" value="ASKHA_NBD_GDA1"/>
    <property type="match status" value="1"/>
</dbReference>
<dbReference type="PROSITE" id="PS01238">
    <property type="entry name" value="GDA1_CD39_NTPASE"/>
    <property type="match status" value="1"/>
</dbReference>
<dbReference type="OrthoDB" id="6372431at2759"/>
<dbReference type="GO" id="GO:0005524">
    <property type="term" value="F:ATP binding"/>
    <property type="evidence" value="ECO:0007669"/>
    <property type="project" value="UniProtKB-KW"/>
</dbReference>
<organism evidence="10 11">
    <name type="scientific">Coemansia reversa (strain ATCC 12441 / NRRL 1564)</name>
    <dbReference type="NCBI Taxonomy" id="763665"/>
    <lineage>
        <taxon>Eukaryota</taxon>
        <taxon>Fungi</taxon>
        <taxon>Fungi incertae sedis</taxon>
        <taxon>Zoopagomycota</taxon>
        <taxon>Kickxellomycotina</taxon>
        <taxon>Kickxellomycetes</taxon>
        <taxon>Kickxellales</taxon>
        <taxon>Kickxellaceae</taxon>
        <taxon>Coemansia</taxon>
    </lineage>
</organism>
<dbReference type="GO" id="GO:0004382">
    <property type="term" value="F:GDP phosphatase activity"/>
    <property type="evidence" value="ECO:0007669"/>
    <property type="project" value="UniProtKB-EC"/>
</dbReference>
<dbReference type="EMBL" id="KZ303501">
    <property type="protein sequence ID" value="PIA16234.1"/>
    <property type="molecule type" value="Genomic_DNA"/>
</dbReference>
<dbReference type="AlphaFoldDB" id="A0A2G5BB40"/>
<dbReference type="InterPro" id="IPR000407">
    <property type="entry name" value="GDA1_CD39_NTPase"/>
</dbReference>
<accession>A0A2G5BB40</accession>
<dbReference type="GO" id="GO:0017111">
    <property type="term" value="F:ribonucleoside triphosphate phosphatase activity"/>
    <property type="evidence" value="ECO:0007669"/>
    <property type="project" value="TreeGrafter"/>
</dbReference>
<keyword evidence="6" id="KW-0067">ATP-binding</keyword>
<feature type="binding site" evidence="6">
    <location>
        <begin position="318"/>
        <end position="322"/>
    </location>
    <ligand>
        <name>ATP</name>
        <dbReference type="ChEBI" id="CHEBI:30616"/>
    </ligand>
</feature>
<feature type="compositionally biased region" description="Low complexity" evidence="8">
    <location>
        <begin position="14"/>
        <end position="32"/>
    </location>
</feature>
<feature type="active site" description="Proton acceptor" evidence="5">
    <location>
        <position position="288"/>
    </location>
</feature>
<reference evidence="10 11" key="1">
    <citation type="journal article" date="2015" name="Genome Biol. Evol.">
        <title>Phylogenomic analyses indicate that early fungi evolved digesting cell walls of algal ancestors of land plants.</title>
        <authorList>
            <person name="Chang Y."/>
            <person name="Wang S."/>
            <person name="Sekimoto S."/>
            <person name="Aerts A.L."/>
            <person name="Choi C."/>
            <person name="Clum A."/>
            <person name="LaButti K.M."/>
            <person name="Lindquist E.A."/>
            <person name="Yee Ngan C."/>
            <person name="Ohm R.A."/>
            <person name="Salamov A.A."/>
            <person name="Grigoriev I.V."/>
            <person name="Spatafora J.W."/>
            <person name="Berbee M.L."/>
        </authorList>
    </citation>
    <scope>NUCLEOTIDE SEQUENCE [LARGE SCALE GENOMIC DNA]</scope>
    <source>
        <strain evidence="10 11">NRRL 1564</strain>
    </source>
</reference>
<dbReference type="GO" id="GO:0006487">
    <property type="term" value="P:protein N-linked glycosylation"/>
    <property type="evidence" value="ECO:0007669"/>
    <property type="project" value="TreeGrafter"/>
</dbReference>
<dbReference type="GO" id="GO:0016020">
    <property type="term" value="C:membrane"/>
    <property type="evidence" value="ECO:0007669"/>
    <property type="project" value="TreeGrafter"/>
</dbReference>
<evidence type="ECO:0000256" key="9">
    <source>
        <dbReference type="SAM" id="Phobius"/>
    </source>
</evidence>
<name>A0A2G5BB40_COERN</name>
<feature type="compositionally biased region" description="Polar residues" evidence="8">
    <location>
        <begin position="1"/>
        <end position="13"/>
    </location>
</feature>
<evidence type="ECO:0000256" key="2">
    <source>
        <dbReference type="ARBA" id="ARBA00022801"/>
    </source>
</evidence>
<dbReference type="PANTHER" id="PTHR11782:SF83">
    <property type="entry name" value="GUANOSINE-DIPHOSPHATASE"/>
    <property type="match status" value="1"/>
</dbReference>
<evidence type="ECO:0000256" key="3">
    <source>
        <dbReference type="ARBA" id="ARBA00037742"/>
    </source>
</evidence>
<dbReference type="STRING" id="763665.A0A2G5BB40"/>
<evidence type="ECO:0000256" key="6">
    <source>
        <dbReference type="PIRSR" id="PIRSR600407-2"/>
    </source>
</evidence>
<keyword evidence="9" id="KW-0472">Membrane</keyword>
<feature type="region of interest" description="Disordered" evidence="8">
    <location>
        <begin position="1"/>
        <end position="32"/>
    </location>
</feature>
<evidence type="ECO:0000313" key="10">
    <source>
        <dbReference type="EMBL" id="PIA16234.1"/>
    </source>
</evidence>
<gene>
    <name evidence="10" type="ORF">COEREDRAFT_81444</name>
</gene>
<dbReference type="Gene3D" id="3.30.420.40">
    <property type="match status" value="1"/>
</dbReference>
<sequence length="576" mass="64278">MSQPLDNTFLRTTSRSNSRPSPPSQSQSVQRRITGSPLSTSDFCTLASSRQTSQPYSGQNLSHKLDYPIDSSKGVCNTMAGILSNDAYNALGQYPGKRRQIPFRLFLRLAVIFTAVCTLGYFGVGFLRSSSLSNESAISRAESMDPRLLSEHCDIPHPGRPLIQYVLMIDAGSTGSRIHVYKFNYCKTNPELEDEVFKQLEPGLSSFKDNVDGAAHSLDGLMEVAMRSVPESMHKCTPIAVKATAGLRMLGSEKSNYILNAVERHLREDYPFKLIPRSPVEIMDGKDEGIYAWITVNYLLGTLGDSEHNTAATFDLGGGSTQIVFEPRFELWDKKTGGPKMAPGEHRYEMTYGGQEYTLYQHSYLGYGLMEARKSIKTLIAQELFNAGKFSVDHPCFPPGFHEDVTVGDSKTQITLKGISKEGLKGQSASDACYKQVRKIFNKNAPCLSTPCTFDGVYQPSLAQTFAQNPFYIFSYFYDRTYPLGVRDEFSLNDFKTLTDKVCNYNMGLFAKEEQDEIFAENHYCLDLSYQYALLVDGVGMNESRTVRSTRKIKDAETGWCLGASLAILSENNYCK</sequence>
<feature type="transmembrane region" description="Helical" evidence="9">
    <location>
        <begin position="105"/>
        <end position="127"/>
    </location>
</feature>